<accession>A0A1F8H064</accession>
<proteinExistence type="predicted"/>
<dbReference type="CDD" id="cd02644">
    <property type="entry name" value="R3H_jag"/>
    <property type="match status" value="1"/>
</dbReference>
<dbReference type="InterPro" id="IPR001374">
    <property type="entry name" value="R3H_dom"/>
</dbReference>
<dbReference type="PANTHER" id="PTHR35800:SF1">
    <property type="entry name" value="RNA-BINDING PROTEIN KHPB"/>
    <property type="match status" value="1"/>
</dbReference>
<dbReference type="SUPFAM" id="SSF82708">
    <property type="entry name" value="R3H domain"/>
    <property type="match status" value="1"/>
</dbReference>
<dbReference type="InterPro" id="IPR039247">
    <property type="entry name" value="KhpB"/>
</dbReference>
<dbReference type="Gene3D" id="3.30.1370.50">
    <property type="entry name" value="R3H-like domain"/>
    <property type="match status" value="1"/>
</dbReference>
<dbReference type="PROSITE" id="PS51061">
    <property type="entry name" value="R3H"/>
    <property type="match status" value="1"/>
</dbReference>
<dbReference type="Gene3D" id="3.30.300.20">
    <property type="match status" value="1"/>
</dbReference>
<reference evidence="2 3" key="1">
    <citation type="journal article" date="2016" name="Nat. Commun.">
        <title>Thousands of microbial genomes shed light on interconnected biogeochemical processes in an aquifer system.</title>
        <authorList>
            <person name="Anantharaman K."/>
            <person name="Brown C.T."/>
            <person name="Hug L.A."/>
            <person name="Sharon I."/>
            <person name="Castelle C.J."/>
            <person name="Probst A.J."/>
            <person name="Thomas B.C."/>
            <person name="Singh A."/>
            <person name="Wilkins M.J."/>
            <person name="Karaoz U."/>
            <person name="Brodie E.L."/>
            <person name="Williams K.H."/>
            <person name="Hubbard S.S."/>
            <person name="Banfield J.F."/>
        </authorList>
    </citation>
    <scope>NUCLEOTIDE SEQUENCE [LARGE SCALE GENOMIC DNA]</scope>
</reference>
<dbReference type="InterPro" id="IPR015946">
    <property type="entry name" value="KH_dom-like_a/b"/>
</dbReference>
<evidence type="ECO:0000313" key="2">
    <source>
        <dbReference type="EMBL" id="OGN30650.1"/>
    </source>
</evidence>
<dbReference type="InterPro" id="IPR036867">
    <property type="entry name" value="R3H_dom_sf"/>
</dbReference>
<evidence type="ECO:0000259" key="1">
    <source>
        <dbReference type="PROSITE" id="PS51061"/>
    </source>
</evidence>
<dbReference type="Proteomes" id="UP000177676">
    <property type="component" value="Unassembled WGS sequence"/>
</dbReference>
<dbReference type="InterPro" id="IPR034079">
    <property type="entry name" value="R3H_KhpB"/>
</dbReference>
<dbReference type="Pfam" id="PF01424">
    <property type="entry name" value="R3H"/>
    <property type="match status" value="1"/>
</dbReference>
<dbReference type="SMART" id="SM00393">
    <property type="entry name" value="R3H"/>
    <property type="match status" value="1"/>
</dbReference>
<dbReference type="AlphaFoldDB" id="A0A1F8H064"/>
<dbReference type="EMBL" id="MGKS01000048">
    <property type="protein sequence ID" value="OGN30650.1"/>
    <property type="molecule type" value="Genomic_DNA"/>
</dbReference>
<feature type="domain" description="R3H" evidence="1">
    <location>
        <begin position="98"/>
        <end position="164"/>
    </location>
</feature>
<protein>
    <recommendedName>
        <fullName evidence="1">R3H domain-containing protein</fullName>
    </recommendedName>
</protein>
<dbReference type="PANTHER" id="PTHR35800">
    <property type="entry name" value="PROTEIN JAG"/>
    <property type="match status" value="1"/>
</dbReference>
<name>A0A1F8H064_9BACT</name>
<organism evidence="2 3">
    <name type="scientific">Candidatus Yanofskybacteria bacterium RIFCSPLOWO2_02_FULL_43_10b</name>
    <dbReference type="NCBI Taxonomy" id="1802704"/>
    <lineage>
        <taxon>Bacteria</taxon>
        <taxon>Candidatus Yanofskyibacteriota</taxon>
    </lineage>
</organism>
<gene>
    <name evidence="2" type="ORF">A3I92_01820</name>
</gene>
<dbReference type="GO" id="GO:0003723">
    <property type="term" value="F:RNA binding"/>
    <property type="evidence" value="ECO:0007669"/>
    <property type="project" value="InterPro"/>
</dbReference>
<comment type="caution">
    <text evidence="2">The sequence shown here is derived from an EMBL/GenBank/DDBJ whole genome shotgun (WGS) entry which is preliminary data.</text>
</comment>
<evidence type="ECO:0000313" key="3">
    <source>
        <dbReference type="Proteomes" id="UP000177676"/>
    </source>
</evidence>
<sequence>MTQENDNQDLLKTVTQQILGYLGYQAEVNIFPSDKDSNLKIVSINSPENISALIGKNGQNIKALEQVVKTLYYKKVVPLIDSEQTTPAFMVDLNDYRQLRAKQVVTRAVEAANRVRISKKAEALLPMSSYERRLIHVELASYPDIETESIGEEPKRRVVIRPLII</sequence>